<feature type="domain" description="Ras-associating" evidence="3">
    <location>
        <begin position="171"/>
        <end position="262"/>
    </location>
</feature>
<dbReference type="SMART" id="SM00314">
    <property type="entry name" value="RA"/>
    <property type="match status" value="1"/>
</dbReference>
<dbReference type="SMART" id="SM00454">
    <property type="entry name" value="SAM"/>
    <property type="match status" value="1"/>
</dbReference>
<feature type="domain" description="SAM" evidence="2">
    <location>
        <begin position="9"/>
        <end position="71"/>
    </location>
</feature>
<dbReference type="InterPro" id="IPR001660">
    <property type="entry name" value="SAM"/>
</dbReference>
<sequence>MAEIYYWDWSNEAVCSWIEQLGFPYKSIFQENCILGKTLVLINSNDLRDMGVLSIGHRLDILSAIHDLKESHNEQAKKENMRSTQETDNCEETNTQERVKLSLLALEKRIDYLEAENAKLVKTINSLNSEFLPLLRKLALNFKETKFINSDTCSENSSIFQPSQSSPTVAGSFDLEVNDQAPLNTTESKKVPKMTVNSSYHEVLTSTLQKYRIDPSTWLSYELLLSYDGKEHPISTDMKPLQYFRSLQKHGKSPSFILSRKA</sequence>
<keyword evidence="5" id="KW-1185">Reference proteome</keyword>
<dbReference type="PROSITE" id="PS50200">
    <property type="entry name" value="RA"/>
    <property type="match status" value="1"/>
</dbReference>
<evidence type="ECO:0000313" key="5">
    <source>
        <dbReference type="Proteomes" id="UP000016088"/>
    </source>
</evidence>
<organism evidence="4 5">
    <name type="scientific">Schizosaccharomyces octosporus (strain yFS286)</name>
    <name type="common">Fission yeast</name>
    <name type="synonym">Octosporomyces octosporus</name>
    <dbReference type="NCBI Taxonomy" id="483514"/>
    <lineage>
        <taxon>Eukaryota</taxon>
        <taxon>Fungi</taxon>
        <taxon>Dikarya</taxon>
        <taxon>Ascomycota</taxon>
        <taxon>Taphrinomycotina</taxon>
        <taxon>Schizosaccharomycetes</taxon>
        <taxon>Schizosaccharomycetales</taxon>
        <taxon>Schizosaccharomycetaceae</taxon>
        <taxon>Schizosaccharomyces</taxon>
    </lineage>
</organism>
<dbReference type="RefSeq" id="XP_013016209.1">
    <property type="nucleotide sequence ID" value="XM_013160755.1"/>
</dbReference>
<dbReference type="PROSITE" id="PS50105">
    <property type="entry name" value="SAM_DOMAIN"/>
    <property type="match status" value="1"/>
</dbReference>
<dbReference type="OrthoDB" id="445896at2759"/>
<evidence type="ECO:0000256" key="1">
    <source>
        <dbReference type="SAM" id="MobiDB-lite"/>
    </source>
</evidence>
<protein>
    <submittedName>
        <fullName evidence="4">Adaptor protein Ste4</fullName>
    </submittedName>
</protein>
<dbReference type="PANTHER" id="PTHR46829">
    <property type="entry name" value="STERILE ALPHA MOTIF DOMAIN-CONTAINING PROTEIN 15"/>
    <property type="match status" value="1"/>
</dbReference>
<feature type="region of interest" description="Disordered" evidence="1">
    <location>
        <begin position="73"/>
        <end position="93"/>
    </location>
</feature>
<dbReference type="Pfam" id="PF00788">
    <property type="entry name" value="RA"/>
    <property type="match status" value="1"/>
</dbReference>
<accession>S9RLD1</accession>
<dbReference type="GO" id="GO:0071507">
    <property type="term" value="P:pheromone response MAPK cascade"/>
    <property type="evidence" value="ECO:0007669"/>
    <property type="project" value="EnsemblFungi"/>
</dbReference>
<dbReference type="PANTHER" id="PTHR46829:SF1">
    <property type="entry name" value="STERILE ALPHA MOTIF DOMAIN-CONTAINING PROTEIN 15"/>
    <property type="match status" value="1"/>
</dbReference>
<dbReference type="Proteomes" id="UP000016088">
    <property type="component" value="Unassembled WGS sequence"/>
</dbReference>
<dbReference type="OMA" id="PINEWDY"/>
<dbReference type="SUPFAM" id="SSF47769">
    <property type="entry name" value="SAM/Pointed domain"/>
    <property type="match status" value="1"/>
</dbReference>
<dbReference type="EMBL" id="KE503206">
    <property type="protein sequence ID" value="EPX74779.1"/>
    <property type="molecule type" value="Genomic_DNA"/>
</dbReference>
<proteinExistence type="predicted"/>
<dbReference type="HOGENOM" id="CLU_1054333_0_0_1"/>
<dbReference type="InterPro" id="IPR013761">
    <property type="entry name" value="SAM/pointed_sf"/>
</dbReference>
<name>S9RLD1_SCHOY</name>
<dbReference type="AlphaFoldDB" id="S9RLD1"/>
<dbReference type="VEuPathDB" id="FungiDB:SOCG_02261"/>
<dbReference type="InterPro" id="IPR000159">
    <property type="entry name" value="RA_dom"/>
</dbReference>
<dbReference type="Gene3D" id="1.10.150.50">
    <property type="entry name" value="Transcription Factor, Ets-1"/>
    <property type="match status" value="1"/>
</dbReference>
<reference evidence="4 5" key="1">
    <citation type="journal article" date="2011" name="Science">
        <title>Comparative functional genomics of the fission yeasts.</title>
        <authorList>
            <person name="Rhind N."/>
            <person name="Chen Z."/>
            <person name="Yassour M."/>
            <person name="Thompson D.A."/>
            <person name="Haas B.J."/>
            <person name="Habib N."/>
            <person name="Wapinski I."/>
            <person name="Roy S."/>
            <person name="Lin M.F."/>
            <person name="Heiman D.I."/>
            <person name="Young S.K."/>
            <person name="Furuya K."/>
            <person name="Guo Y."/>
            <person name="Pidoux A."/>
            <person name="Chen H.M."/>
            <person name="Robbertse B."/>
            <person name="Goldberg J.M."/>
            <person name="Aoki K."/>
            <person name="Bayne E.H."/>
            <person name="Berlin A.M."/>
            <person name="Desjardins C.A."/>
            <person name="Dobbs E."/>
            <person name="Dukaj L."/>
            <person name="Fan L."/>
            <person name="FitzGerald M.G."/>
            <person name="French C."/>
            <person name="Gujja S."/>
            <person name="Hansen K."/>
            <person name="Keifenheim D."/>
            <person name="Levin J.Z."/>
            <person name="Mosher R.A."/>
            <person name="Mueller C.A."/>
            <person name="Pfiffner J."/>
            <person name="Priest M."/>
            <person name="Russ C."/>
            <person name="Smialowska A."/>
            <person name="Swoboda P."/>
            <person name="Sykes S.M."/>
            <person name="Vaughn M."/>
            <person name="Vengrova S."/>
            <person name="Yoder R."/>
            <person name="Zeng Q."/>
            <person name="Allshire R."/>
            <person name="Baulcombe D."/>
            <person name="Birren B.W."/>
            <person name="Brown W."/>
            <person name="Ekwall K."/>
            <person name="Kellis M."/>
            <person name="Leatherwood J."/>
            <person name="Levin H."/>
            <person name="Margalit H."/>
            <person name="Martienssen R."/>
            <person name="Nieduszynski C.A."/>
            <person name="Spatafora J.W."/>
            <person name="Friedman N."/>
            <person name="Dalgaard J.Z."/>
            <person name="Baumann P."/>
            <person name="Niki H."/>
            <person name="Regev A."/>
            <person name="Nusbaum C."/>
        </authorList>
    </citation>
    <scope>NUCLEOTIDE SEQUENCE [LARGE SCALE GENOMIC DNA]</scope>
    <source>
        <strain evidence="5">yFS286</strain>
    </source>
</reference>
<gene>
    <name evidence="4" type="ORF">SOCG_02261</name>
</gene>
<dbReference type="eggNOG" id="KOG4375">
    <property type="taxonomic scope" value="Eukaryota"/>
</dbReference>
<evidence type="ECO:0000259" key="2">
    <source>
        <dbReference type="PROSITE" id="PS50105"/>
    </source>
</evidence>
<evidence type="ECO:0000259" key="3">
    <source>
        <dbReference type="PROSITE" id="PS50200"/>
    </source>
</evidence>
<dbReference type="GeneID" id="25031239"/>
<dbReference type="Pfam" id="PF00536">
    <property type="entry name" value="SAM_1"/>
    <property type="match status" value="1"/>
</dbReference>
<evidence type="ECO:0000313" key="4">
    <source>
        <dbReference type="EMBL" id="EPX74779.1"/>
    </source>
</evidence>